<feature type="domain" description="Ribonuclease A-domain" evidence="11">
    <location>
        <begin position="31"/>
        <end position="158"/>
    </location>
</feature>
<evidence type="ECO:0000256" key="3">
    <source>
        <dbReference type="ARBA" id="ARBA00022525"/>
    </source>
</evidence>
<keyword evidence="6 10" id="KW-0255">Endonuclease</keyword>
<dbReference type="GO" id="GO:0004540">
    <property type="term" value="F:RNA nuclease activity"/>
    <property type="evidence" value="ECO:0007669"/>
    <property type="project" value="TreeGrafter"/>
</dbReference>
<keyword evidence="5 10" id="KW-0732">Signal</keyword>
<evidence type="ECO:0000256" key="9">
    <source>
        <dbReference type="ARBA" id="ARBA00023180"/>
    </source>
</evidence>
<feature type="signal peptide" evidence="10">
    <location>
        <begin position="1"/>
        <end position="24"/>
    </location>
</feature>
<keyword evidence="9" id="KW-0325">Glycoprotein</keyword>
<protein>
    <submittedName>
        <fullName evidence="13">Non-secretory ribonuclease</fullName>
    </submittedName>
</protein>
<dbReference type="PANTHER" id="PTHR11437:SF3">
    <property type="entry name" value="EOSINOPHIL CATIONIC PROTEIN"/>
    <property type="match status" value="1"/>
</dbReference>
<keyword evidence="3" id="KW-0964">Secreted</keyword>
<dbReference type="InterPro" id="IPR036816">
    <property type="entry name" value="RNaseA-like_dom_sf"/>
</dbReference>
<dbReference type="Proteomes" id="UP000248483">
    <property type="component" value="Unplaced"/>
</dbReference>
<dbReference type="Pfam" id="PF00074">
    <property type="entry name" value="RnaseA"/>
    <property type="match status" value="1"/>
</dbReference>
<dbReference type="GO" id="GO:0003676">
    <property type="term" value="F:nucleic acid binding"/>
    <property type="evidence" value="ECO:0007669"/>
    <property type="project" value="InterPro"/>
</dbReference>
<evidence type="ECO:0000256" key="8">
    <source>
        <dbReference type="ARBA" id="ARBA00023157"/>
    </source>
</evidence>
<dbReference type="FunFam" id="3.10.130.10:FF:000001">
    <property type="entry name" value="Ribonuclease pancreatic"/>
    <property type="match status" value="1"/>
</dbReference>
<dbReference type="CDD" id="cd06265">
    <property type="entry name" value="RNase_A_canonical"/>
    <property type="match status" value="1"/>
</dbReference>
<name>A0A2Y9PHR9_DELLE</name>
<dbReference type="FunCoup" id="A0A2Y9PHR9">
    <property type="interactions" value="25"/>
</dbReference>
<evidence type="ECO:0000256" key="4">
    <source>
        <dbReference type="ARBA" id="ARBA00022722"/>
    </source>
</evidence>
<dbReference type="GeneID" id="111181593"/>
<dbReference type="GO" id="GO:0002227">
    <property type="term" value="P:innate immune response in mucosa"/>
    <property type="evidence" value="ECO:0007669"/>
    <property type="project" value="TreeGrafter"/>
</dbReference>
<dbReference type="GO" id="GO:0050830">
    <property type="term" value="P:defense response to Gram-positive bacterium"/>
    <property type="evidence" value="ECO:0007669"/>
    <property type="project" value="TreeGrafter"/>
</dbReference>
<dbReference type="PROSITE" id="PS00127">
    <property type="entry name" value="RNASE_PANCREATIC"/>
    <property type="match status" value="1"/>
</dbReference>
<evidence type="ECO:0000256" key="1">
    <source>
        <dbReference type="ARBA" id="ARBA00004613"/>
    </source>
</evidence>
<dbReference type="STRING" id="9749.A0A2Y9PHR9"/>
<accession>A0A2Y9PHR9</accession>
<keyword evidence="8" id="KW-1015">Disulfide bond</keyword>
<dbReference type="AlphaFoldDB" id="A0A2Y9PHR9"/>
<organism evidence="12 13">
    <name type="scientific">Delphinapterus leucas</name>
    <name type="common">Beluga whale</name>
    <dbReference type="NCBI Taxonomy" id="9749"/>
    <lineage>
        <taxon>Eukaryota</taxon>
        <taxon>Metazoa</taxon>
        <taxon>Chordata</taxon>
        <taxon>Craniata</taxon>
        <taxon>Vertebrata</taxon>
        <taxon>Euteleostomi</taxon>
        <taxon>Mammalia</taxon>
        <taxon>Eutheria</taxon>
        <taxon>Laurasiatheria</taxon>
        <taxon>Artiodactyla</taxon>
        <taxon>Whippomorpha</taxon>
        <taxon>Cetacea</taxon>
        <taxon>Odontoceti</taxon>
        <taxon>Monodontidae</taxon>
        <taxon>Delphinapterus</taxon>
    </lineage>
</organism>
<dbReference type="GO" id="GO:0016787">
    <property type="term" value="F:hydrolase activity"/>
    <property type="evidence" value="ECO:0007669"/>
    <property type="project" value="UniProtKB-KW"/>
</dbReference>
<dbReference type="KEGG" id="dle:111181593"/>
<dbReference type="InParanoid" id="A0A2Y9PHR9"/>
<dbReference type="InterPro" id="IPR001427">
    <property type="entry name" value="RNaseA"/>
</dbReference>
<evidence type="ECO:0000256" key="2">
    <source>
        <dbReference type="ARBA" id="ARBA00005600"/>
    </source>
</evidence>
<evidence type="ECO:0000256" key="10">
    <source>
        <dbReference type="RuleBase" id="RU000651"/>
    </source>
</evidence>
<evidence type="ECO:0000256" key="6">
    <source>
        <dbReference type="ARBA" id="ARBA00022759"/>
    </source>
</evidence>
<evidence type="ECO:0000256" key="5">
    <source>
        <dbReference type="ARBA" id="ARBA00022729"/>
    </source>
</evidence>
<keyword evidence="7 10" id="KW-0378">Hydrolase</keyword>
<dbReference type="Gene3D" id="3.10.130.10">
    <property type="entry name" value="Ribonuclease A-like domain"/>
    <property type="match status" value="1"/>
</dbReference>
<evidence type="ECO:0000313" key="12">
    <source>
        <dbReference type="Proteomes" id="UP000248483"/>
    </source>
</evidence>
<dbReference type="GO" id="GO:0004519">
    <property type="term" value="F:endonuclease activity"/>
    <property type="evidence" value="ECO:0007669"/>
    <property type="project" value="UniProtKB-KW"/>
</dbReference>
<evidence type="ECO:0000313" key="13">
    <source>
        <dbReference type="RefSeq" id="XP_022442817.1"/>
    </source>
</evidence>
<dbReference type="InterPro" id="IPR023412">
    <property type="entry name" value="RNaseA_domain"/>
</dbReference>
<feature type="chain" id="PRO_5015799872" evidence="10">
    <location>
        <begin position="25"/>
        <end position="158"/>
    </location>
</feature>
<dbReference type="GO" id="GO:0005615">
    <property type="term" value="C:extracellular space"/>
    <property type="evidence" value="ECO:0007669"/>
    <property type="project" value="TreeGrafter"/>
</dbReference>
<evidence type="ECO:0000259" key="11">
    <source>
        <dbReference type="SMART" id="SM00092"/>
    </source>
</evidence>
<keyword evidence="12" id="KW-1185">Reference proteome</keyword>
<keyword evidence="4 10" id="KW-0540">Nuclease</keyword>
<comment type="subcellular location">
    <subcellularLocation>
        <location evidence="1">Secreted</location>
    </subcellularLocation>
</comment>
<dbReference type="PRINTS" id="PR00794">
    <property type="entry name" value="RIBONUCLEASE"/>
</dbReference>
<dbReference type="SMART" id="SM00092">
    <property type="entry name" value="RNAse_Pc"/>
    <property type="match status" value="1"/>
</dbReference>
<dbReference type="RefSeq" id="XP_022442817.1">
    <property type="nucleotide sequence ID" value="XM_022587109.1"/>
</dbReference>
<reference evidence="13" key="1">
    <citation type="submission" date="2025-08" db="UniProtKB">
        <authorList>
            <consortium name="RefSeq"/>
        </authorList>
    </citation>
    <scope>IDENTIFICATION</scope>
    <source>
        <tissue evidence="13">Blood</tissue>
    </source>
</reference>
<sequence length="158" mass="18140">MVPRQQNAQLPLFLLLGLLGVVISLQAPRHTLTPAQRFQFQHLNMAHRRCDDAMRVLNRYRRACKGENTFLHSTFADVARVCTTTNVTCRRSSKMNCHRSSDPVPVTYCNLTRNAEDYRNCRYGQTEEPKIYIIACENRLPADNAMYSMVPVHLDGII</sequence>
<dbReference type="GO" id="GO:0006935">
    <property type="term" value="P:chemotaxis"/>
    <property type="evidence" value="ECO:0007669"/>
    <property type="project" value="TreeGrafter"/>
</dbReference>
<comment type="similarity">
    <text evidence="2 10">Belongs to the pancreatic ribonuclease family.</text>
</comment>
<proteinExistence type="inferred from homology"/>
<gene>
    <name evidence="13" type="primary">RNASE2</name>
</gene>
<dbReference type="CTD" id="6036"/>
<dbReference type="SUPFAM" id="SSF54076">
    <property type="entry name" value="RNase A-like"/>
    <property type="match status" value="1"/>
</dbReference>
<evidence type="ECO:0000256" key="7">
    <source>
        <dbReference type="ARBA" id="ARBA00022801"/>
    </source>
</evidence>
<dbReference type="InterPro" id="IPR023411">
    <property type="entry name" value="RNaseA_AS"/>
</dbReference>
<dbReference type="PANTHER" id="PTHR11437">
    <property type="entry name" value="RIBONUCLEASE"/>
    <property type="match status" value="1"/>
</dbReference>